<dbReference type="Proteomes" id="UP001565368">
    <property type="component" value="Unassembled WGS sequence"/>
</dbReference>
<keyword evidence="1" id="KW-0812">Transmembrane</keyword>
<organism evidence="3 4">
    <name type="scientific">Vanrija albida</name>
    <dbReference type="NCBI Taxonomy" id="181172"/>
    <lineage>
        <taxon>Eukaryota</taxon>
        <taxon>Fungi</taxon>
        <taxon>Dikarya</taxon>
        <taxon>Basidiomycota</taxon>
        <taxon>Agaricomycotina</taxon>
        <taxon>Tremellomycetes</taxon>
        <taxon>Trichosporonales</taxon>
        <taxon>Trichosporonaceae</taxon>
        <taxon>Vanrija</taxon>
    </lineage>
</organism>
<comment type="caution">
    <text evidence="3">The sequence shown here is derived from an EMBL/GenBank/DDBJ whole genome shotgun (WGS) entry which is preliminary data.</text>
</comment>
<name>A0ABR3QDS3_9TREE</name>
<feature type="signal peptide" evidence="2">
    <location>
        <begin position="1"/>
        <end position="21"/>
    </location>
</feature>
<feature type="chain" id="PRO_5045870861" evidence="2">
    <location>
        <begin position="22"/>
        <end position="86"/>
    </location>
</feature>
<sequence length="86" mass="9543">MLTMLSPLPLLLLTLATTALAQQDDKAEQDQKDHKGKLELYAIVGVCGSLMLFILGFTIYQCNKVQTGTWQALLMDQGRIRQCCLA</sequence>
<keyword evidence="2" id="KW-0732">Signal</keyword>
<dbReference type="RefSeq" id="XP_069212749.1">
    <property type="nucleotide sequence ID" value="XM_069349205.1"/>
</dbReference>
<keyword evidence="4" id="KW-1185">Reference proteome</keyword>
<proteinExistence type="predicted"/>
<evidence type="ECO:0000313" key="4">
    <source>
        <dbReference type="Proteomes" id="UP001565368"/>
    </source>
</evidence>
<reference evidence="3 4" key="1">
    <citation type="submission" date="2023-08" db="EMBL/GenBank/DDBJ databases">
        <title>Annotated Genome Sequence of Vanrija albida AlHP1.</title>
        <authorList>
            <person name="Herzog R."/>
        </authorList>
    </citation>
    <scope>NUCLEOTIDE SEQUENCE [LARGE SCALE GENOMIC DNA]</scope>
    <source>
        <strain evidence="3 4">AlHP1</strain>
    </source>
</reference>
<accession>A0ABR3QDS3</accession>
<protein>
    <submittedName>
        <fullName evidence="3">Uncharacterized protein</fullName>
    </submittedName>
</protein>
<keyword evidence="1" id="KW-0472">Membrane</keyword>
<evidence type="ECO:0000256" key="1">
    <source>
        <dbReference type="SAM" id="Phobius"/>
    </source>
</evidence>
<evidence type="ECO:0000313" key="3">
    <source>
        <dbReference type="EMBL" id="KAL1412805.1"/>
    </source>
</evidence>
<dbReference type="EMBL" id="JBBXJM010000001">
    <property type="protein sequence ID" value="KAL1412805.1"/>
    <property type="molecule type" value="Genomic_DNA"/>
</dbReference>
<evidence type="ECO:0000256" key="2">
    <source>
        <dbReference type="SAM" id="SignalP"/>
    </source>
</evidence>
<gene>
    <name evidence="3" type="ORF">Q8F55_000553</name>
</gene>
<keyword evidence="1" id="KW-1133">Transmembrane helix</keyword>
<dbReference type="GeneID" id="95981596"/>
<feature type="transmembrane region" description="Helical" evidence="1">
    <location>
        <begin position="40"/>
        <end position="60"/>
    </location>
</feature>